<evidence type="ECO:0000313" key="2">
    <source>
        <dbReference type="EMBL" id="KAF0928181.1"/>
    </source>
</evidence>
<organism evidence="2 3">
    <name type="scientific">Oryza meyeriana var. granulata</name>
    <dbReference type="NCBI Taxonomy" id="110450"/>
    <lineage>
        <taxon>Eukaryota</taxon>
        <taxon>Viridiplantae</taxon>
        <taxon>Streptophyta</taxon>
        <taxon>Embryophyta</taxon>
        <taxon>Tracheophyta</taxon>
        <taxon>Spermatophyta</taxon>
        <taxon>Magnoliopsida</taxon>
        <taxon>Liliopsida</taxon>
        <taxon>Poales</taxon>
        <taxon>Poaceae</taxon>
        <taxon>BOP clade</taxon>
        <taxon>Oryzoideae</taxon>
        <taxon>Oryzeae</taxon>
        <taxon>Oryzinae</taxon>
        <taxon>Oryza</taxon>
        <taxon>Oryza meyeriana</taxon>
    </lineage>
</organism>
<evidence type="ECO:0000313" key="3">
    <source>
        <dbReference type="Proteomes" id="UP000479710"/>
    </source>
</evidence>
<protein>
    <submittedName>
        <fullName evidence="2">Uncharacterized protein</fullName>
    </submittedName>
</protein>
<comment type="caution">
    <text evidence="2">The sequence shown here is derived from an EMBL/GenBank/DDBJ whole genome shotgun (WGS) entry which is preliminary data.</text>
</comment>
<gene>
    <name evidence="2" type="ORF">E2562_038090</name>
</gene>
<sequence length="97" mass="10245">MSREVAASSPDLRGQQKLRHPGGQIWREMTSANGGERAAVRGGVVARDGGRGLLEAVAADLVGCWRCAEKWFGSGVDSSSSAGWASFFSMELLPSYG</sequence>
<accession>A0A6G1EU85</accession>
<reference evidence="2 3" key="1">
    <citation type="submission" date="2019-11" db="EMBL/GenBank/DDBJ databases">
        <title>Whole genome sequence of Oryza granulata.</title>
        <authorList>
            <person name="Li W."/>
        </authorList>
    </citation>
    <scope>NUCLEOTIDE SEQUENCE [LARGE SCALE GENOMIC DNA]</scope>
    <source>
        <strain evidence="3">cv. Menghai</strain>
        <tissue evidence="2">Leaf</tissue>
    </source>
</reference>
<name>A0A6G1EU85_9ORYZ</name>
<proteinExistence type="predicted"/>
<evidence type="ECO:0000256" key="1">
    <source>
        <dbReference type="SAM" id="MobiDB-lite"/>
    </source>
</evidence>
<dbReference type="AlphaFoldDB" id="A0A6G1EU85"/>
<dbReference type="Proteomes" id="UP000479710">
    <property type="component" value="Unassembled WGS sequence"/>
</dbReference>
<feature type="region of interest" description="Disordered" evidence="1">
    <location>
        <begin position="1"/>
        <end position="22"/>
    </location>
</feature>
<keyword evidence="3" id="KW-1185">Reference proteome</keyword>
<dbReference type="EMBL" id="SPHZ02000003">
    <property type="protein sequence ID" value="KAF0928181.1"/>
    <property type="molecule type" value="Genomic_DNA"/>
</dbReference>